<dbReference type="UniPathway" id="UPA00030"/>
<keyword evidence="3 9" id="KW-0808">Transferase</keyword>
<gene>
    <name evidence="9" type="primary">lpxL</name>
    <name evidence="11" type="ORF">Thini_3619</name>
</gene>
<dbReference type="PANTHER" id="PTHR30606:SF9">
    <property type="entry name" value="LIPID A BIOSYNTHESIS LAUROYLTRANSFERASE"/>
    <property type="match status" value="1"/>
</dbReference>
<organism evidence="11 12">
    <name type="scientific">Thiothrix nivea (strain ATCC 35100 / DSM 5205 / JP2)</name>
    <dbReference type="NCBI Taxonomy" id="870187"/>
    <lineage>
        <taxon>Bacteria</taxon>
        <taxon>Pseudomonadati</taxon>
        <taxon>Pseudomonadota</taxon>
        <taxon>Gammaproteobacteria</taxon>
        <taxon>Thiotrichales</taxon>
        <taxon>Thiotrichaceae</taxon>
        <taxon>Thiothrix</taxon>
    </lineage>
</organism>
<keyword evidence="6 9" id="KW-1133">Transmembrane helix</keyword>
<comment type="catalytic activity">
    <reaction evidence="9">
        <text>an alpha-Kdo-(2-&gt;4)-alpha-Kdo-(2-&gt;6)-lipid IVA + a fatty acyl-[ACP] = an alpha-Kdo-(2-&gt;4)-alpha-Kdo-(2-&gt;6)-(acyl)-lipid IVA + holo-[ACP]</text>
        <dbReference type="Rhea" id="RHEA:69396"/>
        <dbReference type="Rhea" id="RHEA-COMP:9685"/>
        <dbReference type="Rhea" id="RHEA-COMP:14125"/>
        <dbReference type="ChEBI" id="CHEBI:64479"/>
        <dbReference type="ChEBI" id="CHEBI:138651"/>
        <dbReference type="ChEBI" id="CHEBI:176429"/>
        <dbReference type="ChEBI" id="CHEBI:176430"/>
        <dbReference type="EC" id="2.3.1.241"/>
    </reaction>
</comment>
<evidence type="ECO:0000256" key="8">
    <source>
        <dbReference type="ARBA" id="ARBA00023315"/>
    </source>
</evidence>
<keyword evidence="12" id="KW-1185">Reference proteome</keyword>
<evidence type="ECO:0000256" key="6">
    <source>
        <dbReference type="ARBA" id="ARBA00022989"/>
    </source>
</evidence>
<sequence precursor="true">MTKISGKQFLHPRYWPTWFGLGLLWLLVQLPWRAQMWLGKQLGLLMFYLLPKRRQICCINLELAFPELSLQERFHLNREHFISLGRGLLETALSWWGSDESLARQTRIEGMEHLQTAMQQGGVVLLSAHFTSLELGGRLLAQHIPLHVIYRPHQNPLIEWRVARLRSKRYGKAIPRDNIRDMIRSLQQGHVVWYAQDQNFGHKNSVFAPFFGVEAATNTATSRLCKLGKAQVVPFFTVRTATGYLLRFLPVLENFPTAAILDDTTRINHIIGQQVREFPAQYLWTHRRYKDDPAGGNRYTLYPKENPCKSHKTPWSP</sequence>
<comment type="function">
    <text evidence="9">Catalyzes the transfer of an acyl chain from an acyl-[acyl-carrier-protein] (ACP) to a Kdo(2)-lipid IV(A) to form a Kdo(2)-(acyl)-lipid IV(A).</text>
</comment>
<keyword evidence="8 9" id="KW-0012">Acyltransferase</keyword>
<dbReference type="RefSeq" id="WP_002710010.1">
    <property type="nucleotide sequence ID" value="NZ_JH651384.1"/>
</dbReference>
<evidence type="ECO:0000256" key="7">
    <source>
        <dbReference type="ARBA" id="ARBA00023136"/>
    </source>
</evidence>
<dbReference type="PIRSF" id="PIRSF026649">
    <property type="entry name" value="MsbB"/>
    <property type="match status" value="1"/>
</dbReference>
<keyword evidence="2 9" id="KW-0997">Cell inner membrane</keyword>
<accession>A0A656HJ92</accession>
<feature type="short sequence motif" description="HXXXXD motif" evidence="9">
    <location>
        <begin position="129"/>
        <end position="134"/>
    </location>
</feature>
<evidence type="ECO:0000313" key="11">
    <source>
        <dbReference type="EMBL" id="EIJ36124.1"/>
    </source>
</evidence>
<dbReference type="GO" id="GO:0009103">
    <property type="term" value="P:lipopolysaccharide biosynthetic process"/>
    <property type="evidence" value="ECO:0007669"/>
    <property type="project" value="UniProtKB-UniRule"/>
</dbReference>
<keyword evidence="1 9" id="KW-1003">Cell membrane</keyword>
<comment type="subcellular location">
    <subcellularLocation>
        <location evidence="9">Cell inner membrane</location>
        <topology evidence="9">Single-pass membrane protein</topology>
    </subcellularLocation>
</comment>
<dbReference type="InterPro" id="IPR011920">
    <property type="entry name" value="Lipid_A_LpxL_LpxP"/>
</dbReference>
<evidence type="ECO:0000256" key="5">
    <source>
        <dbReference type="ARBA" id="ARBA00022985"/>
    </source>
</evidence>
<dbReference type="EMBL" id="JH651384">
    <property type="protein sequence ID" value="EIJ36124.1"/>
    <property type="molecule type" value="Genomic_DNA"/>
</dbReference>
<protein>
    <recommendedName>
        <fullName evidence="9">Lipid A biosynthesis acyltransferase</fullName>
        <ecNumber evidence="9">2.3.1.241</ecNumber>
    </recommendedName>
    <alternativeName>
        <fullName evidence="9">Kdo(2)-lipid IV(A) acyltransferase</fullName>
    </alternativeName>
</protein>
<dbReference type="NCBIfam" id="TIGR02207">
    <property type="entry name" value="lipid_A_htrB"/>
    <property type="match status" value="1"/>
</dbReference>
<evidence type="ECO:0000256" key="3">
    <source>
        <dbReference type="ARBA" id="ARBA00022679"/>
    </source>
</evidence>
<dbReference type="GO" id="GO:0005886">
    <property type="term" value="C:plasma membrane"/>
    <property type="evidence" value="ECO:0007669"/>
    <property type="project" value="UniProtKB-SubCell"/>
</dbReference>
<dbReference type="CDD" id="cd07984">
    <property type="entry name" value="LPLAT_LABLAT-like"/>
    <property type="match status" value="1"/>
</dbReference>
<dbReference type="EC" id="2.3.1.241" evidence="9"/>
<dbReference type="GO" id="GO:0008913">
    <property type="term" value="F:Kdo2-lipid IVA acyltransferase activity"/>
    <property type="evidence" value="ECO:0007669"/>
    <property type="project" value="UniProtKB-EC"/>
</dbReference>
<name>A0A656HJ92_THINJ</name>
<evidence type="ECO:0000256" key="1">
    <source>
        <dbReference type="ARBA" id="ARBA00022475"/>
    </source>
</evidence>
<dbReference type="GO" id="GO:0009245">
    <property type="term" value="P:lipid A biosynthetic process"/>
    <property type="evidence" value="ECO:0007669"/>
    <property type="project" value="InterPro"/>
</dbReference>
<feature type="region of interest" description="Disordered" evidence="10">
    <location>
        <begin position="295"/>
        <end position="317"/>
    </location>
</feature>
<comment type="pathway">
    <text evidence="9">Glycolipid biosynthesis; KDO(2)-lipid A biosynthesis; KDO(2)-lipid A from CMP-3-deoxy-D-manno-octulosonate and lipid IV(A): step 3/4.</text>
</comment>
<evidence type="ECO:0000313" key="12">
    <source>
        <dbReference type="Proteomes" id="UP000005317"/>
    </source>
</evidence>
<comment type="similarity">
    <text evidence="9">Belongs to the LpxL/LpxM/LpxP family.</text>
</comment>
<evidence type="ECO:0000256" key="4">
    <source>
        <dbReference type="ARBA" id="ARBA00022692"/>
    </source>
</evidence>
<keyword evidence="5 9" id="KW-0448">Lipopolysaccharide biosynthesis</keyword>
<dbReference type="OrthoDB" id="9803456at2"/>
<evidence type="ECO:0000256" key="9">
    <source>
        <dbReference type="HAMAP-Rule" id="MF_01942"/>
    </source>
</evidence>
<keyword evidence="7 9" id="KW-0472">Membrane</keyword>
<evidence type="ECO:0000256" key="2">
    <source>
        <dbReference type="ARBA" id="ARBA00022519"/>
    </source>
</evidence>
<comment type="pathway">
    <text evidence="9">Bacterial outer membrane biogenesis; lipopolysaccharide biosynthesis.</text>
</comment>
<dbReference type="HAMAP" id="MF_01942">
    <property type="entry name" value="Lipid_A_LpxL_LpxP"/>
    <property type="match status" value="1"/>
</dbReference>
<dbReference type="GO" id="GO:0036104">
    <property type="term" value="P:Kdo2-lipid A biosynthetic process"/>
    <property type="evidence" value="ECO:0007669"/>
    <property type="project" value="UniProtKB-UniRule"/>
</dbReference>
<dbReference type="PANTHER" id="PTHR30606">
    <property type="entry name" value="LIPID A BIOSYNTHESIS LAUROYL ACYLTRANSFERASE"/>
    <property type="match status" value="1"/>
</dbReference>
<proteinExistence type="inferred from homology"/>
<dbReference type="UniPathway" id="UPA00360">
    <property type="reaction ID" value="UER00485"/>
</dbReference>
<dbReference type="Pfam" id="PF03279">
    <property type="entry name" value="Lip_A_acyltrans"/>
    <property type="match status" value="1"/>
</dbReference>
<dbReference type="AlphaFoldDB" id="A0A656HJ92"/>
<keyword evidence="4 9" id="KW-0812">Transmembrane</keyword>
<dbReference type="Proteomes" id="UP000005317">
    <property type="component" value="Unassembled WGS sequence"/>
</dbReference>
<evidence type="ECO:0000256" key="10">
    <source>
        <dbReference type="SAM" id="MobiDB-lite"/>
    </source>
</evidence>
<dbReference type="InterPro" id="IPR004960">
    <property type="entry name" value="LipA_acyltrans"/>
</dbReference>
<reference evidence="12" key="1">
    <citation type="journal article" date="2011" name="Stand. Genomic Sci.">
        <title>Genome sequence of the filamentous, gliding Thiothrix nivea neotype strain (JP2(T)).</title>
        <authorList>
            <person name="Lapidus A."/>
            <person name="Nolan M."/>
            <person name="Lucas S."/>
            <person name="Glavina Del Rio T."/>
            <person name="Tice H."/>
            <person name="Cheng J.F."/>
            <person name="Tapia R."/>
            <person name="Han C."/>
            <person name="Goodwin L."/>
            <person name="Pitluck S."/>
            <person name="Liolios K."/>
            <person name="Pagani I."/>
            <person name="Ivanova N."/>
            <person name="Huntemann M."/>
            <person name="Mavromatis K."/>
            <person name="Mikhailova N."/>
            <person name="Pati A."/>
            <person name="Chen A."/>
            <person name="Palaniappan K."/>
            <person name="Land M."/>
            <person name="Brambilla E.M."/>
            <person name="Rohde M."/>
            <person name="Abt B."/>
            <person name="Verbarg S."/>
            <person name="Goker M."/>
            <person name="Bristow J."/>
            <person name="Eisen J.A."/>
            <person name="Markowitz V."/>
            <person name="Hugenholtz P."/>
            <person name="Kyrpides N.C."/>
            <person name="Klenk H.P."/>
            <person name="Woyke T."/>
        </authorList>
    </citation>
    <scope>NUCLEOTIDE SEQUENCE [LARGE SCALE GENOMIC DNA]</scope>
    <source>
        <strain evidence="12">ATCC 35100 / DSM 5205 / JP2</strain>
    </source>
</reference>